<dbReference type="PANTHER" id="PTHR46020">
    <property type="entry name" value="OSJNBB0059K02.9 PROTEIN"/>
    <property type="match status" value="1"/>
</dbReference>
<keyword evidence="6" id="KW-1185">Reference proteome</keyword>
<evidence type="ECO:0000256" key="1">
    <source>
        <dbReference type="ARBA" id="ARBA00008668"/>
    </source>
</evidence>
<name>A0A7I4D7Y4_PHYPA</name>
<dbReference type="EnsemblPlants" id="Pp3c2_23550V3.2">
    <property type="protein sequence ID" value="Pp3c2_23550V3.2"/>
    <property type="gene ID" value="Pp3c2_23550"/>
</dbReference>
<evidence type="ECO:0000313" key="5">
    <source>
        <dbReference type="EnsemblPlants" id="Pp3c2_23550V3.2"/>
    </source>
</evidence>
<dbReference type="Proteomes" id="UP000006727">
    <property type="component" value="Chromosome 2"/>
</dbReference>
<feature type="chain" id="PRO_5029877556" evidence="4">
    <location>
        <begin position="39"/>
        <end position="416"/>
    </location>
</feature>
<dbReference type="InParanoid" id="A0A7I4D7Y4"/>
<organism evidence="5 6">
    <name type="scientific">Physcomitrium patens</name>
    <name type="common">Spreading-leaved earth moss</name>
    <name type="synonym">Physcomitrella patens</name>
    <dbReference type="NCBI Taxonomy" id="3218"/>
    <lineage>
        <taxon>Eukaryota</taxon>
        <taxon>Viridiplantae</taxon>
        <taxon>Streptophyta</taxon>
        <taxon>Embryophyta</taxon>
        <taxon>Bryophyta</taxon>
        <taxon>Bryophytina</taxon>
        <taxon>Bryopsida</taxon>
        <taxon>Funariidae</taxon>
        <taxon>Funariales</taxon>
        <taxon>Funariaceae</taxon>
        <taxon>Physcomitrium</taxon>
    </lineage>
</organism>
<dbReference type="InterPro" id="IPR036514">
    <property type="entry name" value="SGNH_hydro_sf"/>
</dbReference>
<proteinExistence type="inferred from homology"/>
<reference evidence="5" key="3">
    <citation type="submission" date="2020-12" db="UniProtKB">
        <authorList>
            <consortium name="EnsemblPlants"/>
        </authorList>
    </citation>
    <scope>IDENTIFICATION</scope>
</reference>
<dbReference type="Pfam" id="PF00657">
    <property type="entry name" value="Lipase_GDSL"/>
    <property type="match status" value="1"/>
</dbReference>
<dbReference type="AlphaFoldDB" id="A0A7I4D7Y4"/>
<keyword evidence="2" id="KW-0378">Hydrolase</keyword>
<sequence length="416" mass="45715">MEFFKLHHPAAYQLQLTTLRTFVAAVLLLLLCCHPVPAIEVNGIRFKEIFSFGDSYLDIGNRDPKNFTRTPVGPVNQAWINPYGLTNPAVPTGRFCDGQVFSDILVCSSIGMMTAPADYIGLHPRPYILYEERPSTRKEDGMNFAVGGSGVKDNLGFTKTRDQIAQLKTVINSGVYSETVYKESLILFTISGNDYYAFLRNSQVIGLAVISHSIYSCKSVVYLVVVFLNPRVKEIGIFIVAVVNQLVEDLKTLYNMGFRNFAVSTLPPLGCLPGVSAFTGSLSCLEVANVVSTTHNSLLKAMLTNSSSILAAANLIILDNELAFREILLNQIQTQFTSGLKACCKGSGSFNLCGDVDKATRTPLYTLCSANTISTYFFWDEVHPTQAGWRSVFNLFLGGEPFSFTNGKSLVQFLST</sequence>
<dbReference type="SUPFAM" id="SSF52266">
    <property type="entry name" value="SGNH hydrolase"/>
    <property type="match status" value="1"/>
</dbReference>
<feature type="signal peptide" evidence="4">
    <location>
        <begin position="1"/>
        <end position="38"/>
    </location>
</feature>
<evidence type="ECO:0000256" key="3">
    <source>
        <dbReference type="ARBA" id="ARBA00023098"/>
    </source>
</evidence>
<dbReference type="InterPro" id="IPR001087">
    <property type="entry name" value="GDSL"/>
</dbReference>
<keyword evidence="4" id="KW-0732">Signal</keyword>
<evidence type="ECO:0000256" key="2">
    <source>
        <dbReference type="ARBA" id="ARBA00022801"/>
    </source>
</evidence>
<dbReference type="Gramene" id="Pp3c2_23550V3.2">
    <property type="protein sequence ID" value="Pp3c2_23550V3.2"/>
    <property type="gene ID" value="Pp3c2_23550"/>
</dbReference>
<evidence type="ECO:0000256" key="4">
    <source>
        <dbReference type="SAM" id="SignalP"/>
    </source>
</evidence>
<comment type="similarity">
    <text evidence="1">Belongs to the 'GDSL' lipolytic enzyme family.</text>
</comment>
<protein>
    <submittedName>
        <fullName evidence="5">Uncharacterized protein</fullName>
    </submittedName>
</protein>
<dbReference type="GO" id="GO:0006629">
    <property type="term" value="P:lipid metabolic process"/>
    <property type="evidence" value="ECO:0007669"/>
    <property type="project" value="UniProtKB-KW"/>
</dbReference>
<dbReference type="EMBL" id="ABEU02000002">
    <property type="status" value="NOT_ANNOTATED_CDS"/>
    <property type="molecule type" value="Genomic_DNA"/>
</dbReference>
<gene>
    <name evidence="5" type="primary">LOC112274187</name>
</gene>
<reference evidence="5 6" key="1">
    <citation type="journal article" date="2008" name="Science">
        <title>The Physcomitrella genome reveals evolutionary insights into the conquest of land by plants.</title>
        <authorList>
            <person name="Rensing S."/>
            <person name="Lang D."/>
            <person name="Zimmer A."/>
            <person name="Terry A."/>
            <person name="Salamov A."/>
            <person name="Shapiro H."/>
            <person name="Nishiyama T."/>
            <person name="Perroud P.-F."/>
            <person name="Lindquist E."/>
            <person name="Kamisugi Y."/>
            <person name="Tanahashi T."/>
            <person name="Sakakibara K."/>
            <person name="Fujita T."/>
            <person name="Oishi K."/>
            <person name="Shin-I T."/>
            <person name="Kuroki Y."/>
            <person name="Toyoda A."/>
            <person name="Suzuki Y."/>
            <person name="Hashimoto A."/>
            <person name="Yamaguchi K."/>
            <person name="Sugano A."/>
            <person name="Kohara Y."/>
            <person name="Fujiyama A."/>
            <person name="Anterola A."/>
            <person name="Aoki S."/>
            <person name="Ashton N."/>
            <person name="Barbazuk W.B."/>
            <person name="Barker E."/>
            <person name="Bennetzen J."/>
            <person name="Bezanilla M."/>
            <person name="Blankenship R."/>
            <person name="Cho S.H."/>
            <person name="Dutcher S."/>
            <person name="Estelle M."/>
            <person name="Fawcett J.A."/>
            <person name="Gundlach H."/>
            <person name="Hanada K."/>
            <person name="Heyl A."/>
            <person name="Hicks K.A."/>
            <person name="Hugh J."/>
            <person name="Lohr M."/>
            <person name="Mayer K."/>
            <person name="Melkozernov A."/>
            <person name="Murata T."/>
            <person name="Nelson D."/>
            <person name="Pils B."/>
            <person name="Prigge M."/>
            <person name="Reiss B."/>
            <person name="Renner T."/>
            <person name="Rombauts S."/>
            <person name="Rushton P."/>
            <person name="Sanderfoot A."/>
            <person name="Schween G."/>
            <person name="Shiu S.-H."/>
            <person name="Stueber K."/>
            <person name="Theodoulou F.L."/>
            <person name="Tu H."/>
            <person name="Van de Peer Y."/>
            <person name="Verrier P.J."/>
            <person name="Waters E."/>
            <person name="Wood A."/>
            <person name="Yang L."/>
            <person name="Cove D."/>
            <person name="Cuming A."/>
            <person name="Hasebe M."/>
            <person name="Lucas S."/>
            <person name="Mishler D.B."/>
            <person name="Reski R."/>
            <person name="Grigoriev I."/>
            <person name="Quatrano R.S."/>
            <person name="Boore J.L."/>
        </authorList>
    </citation>
    <scope>NUCLEOTIDE SEQUENCE [LARGE SCALE GENOMIC DNA]</scope>
    <source>
        <strain evidence="5 6">cv. Gransden 2004</strain>
    </source>
</reference>
<dbReference type="GO" id="GO:0016788">
    <property type="term" value="F:hydrolase activity, acting on ester bonds"/>
    <property type="evidence" value="ECO:0007669"/>
    <property type="project" value="InterPro"/>
</dbReference>
<evidence type="ECO:0000313" key="6">
    <source>
        <dbReference type="Proteomes" id="UP000006727"/>
    </source>
</evidence>
<keyword evidence="3" id="KW-0443">Lipid metabolism</keyword>
<dbReference type="Gene3D" id="3.40.50.1110">
    <property type="entry name" value="SGNH hydrolase"/>
    <property type="match status" value="1"/>
</dbReference>
<accession>A0A7I4D7Y4</accession>
<dbReference type="PANTHER" id="PTHR46020:SF4">
    <property type="entry name" value="OS04G0650200 PROTEIN"/>
    <property type="match status" value="1"/>
</dbReference>
<reference evidence="5 6" key="2">
    <citation type="journal article" date="2018" name="Plant J.">
        <title>The Physcomitrella patens chromosome-scale assembly reveals moss genome structure and evolution.</title>
        <authorList>
            <person name="Lang D."/>
            <person name="Ullrich K.K."/>
            <person name="Murat F."/>
            <person name="Fuchs J."/>
            <person name="Jenkins J."/>
            <person name="Haas F.B."/>
            <person name="Piednoel M."/>
            <person name="Gundlach H."/>
            <person name="Van Bel M."/>
            <person name="Meyberg R."/>
            <person name="Vives C."/>
            <person name="Morata J."/>
            <person name="Symeonidi A."/>
            <person name="Hiss M."/>
            <person name="Muchero W."/>
            <person name="Kamisugi Y."/>
            <person name="Saleh O."/>
            <person name="Blanc G."/>
            <person name="Decker E.L."/>
            <person name="van Gessel N."/>
            <person name="Grimwood J."/>
            <person name="Hayes R.D."/>
            <person name="Graham S.W."/>
            <person name="Gunter L.E."/>
            <person name="McDaniel S.F."/>
            <person name="Hoernstein S.N.W."/>
            <person name="Larsson A."/>
            <person name="Li F.W."/>
            <person name="Perroud P.F."/>
            <person name="Phillips J."/>
            <person name="Ranjan P."/>
            <person name="Rokshar D.S."/>
            <person name="Rothfels C.J."/>
            <person name="Schneider L."/>
            <person name="Shu S."/>
            <person name="Stevenson D.W."/>
            <person name="Thummler F."/>
            <person name="Tillich M."/>
            <person name="Villarreal Aguilar J.C."/>
            <person name="Widiez T."/>
            <person name="Wong G.K."/>
            <person name="Wymore A."/>
            <person name="Zhang Y."/>
            <person name="Zimmer A.D."/>
            <person name="Quatrano R.S."/>
            <person name="Mayer K.F.X."/>
            <person name="Goodstein D."/>
            <person name="Casacuberta J.M."/>
            <person name="Vandepoele K."/>
            <person name="Reski R."/>
            <person name="Cuming A.C."/>
            <person name="Tuskan G.A."/>
            <person name="Maumus F."/>
            <person name="Salse J."/>
            <person name="Schmutz J."/>
            <person name="Rensing S.A."/>
        </authorList>
    </citation>
    <scope>NUCLEOTIDE SEQUENCE [LARGE SCALE GENOMIC DNA]</scope>
    <source>
        <strain evidence="5 6">cv. Gransden 2004</strain>
    </source>
</reference>